<name>A0A673AL78_9TELE</name>
<evidence type="ECO:0000256" key="12">
    <source>
        <dbReference type="ARBA" id="ARBA00023034"/>
    </source>
</evidence>
<keyword evidence="8" id="KW-0808">Transferase</keyword>
<evidence type="ECO:0000313" key="41">
    <source>
        <dbReference type="Proteomes" id="UP000472271"/>
    </source>
</evidence>
<reference evidence="40" key="1">
    <citation type="submission" date="2019-06" db="EMBL/GenBank/DDBJ databases">
        <authorList>
            <consortium name="Wellcome Sanger Institute Data Sharing"/>
        </authorList>
    </citation>
    <scope>NUCLEOTIDE SEQUENCE [LARGE SCALE GENOMIC DNA]</scope>
</reference>
<keyword evidence="16" id="KW-0325">Glycoprotein</keyword>
<evidence type="ECO:0000256" key="19">
    <source>
        <dbReference type="ARBA" id="ARBA00039107"/>
    </source>
</evidence>
<reference evidence="40" key="3">
    <citation type="submission" date="2025-09" db="UniProtKB">
        <authorList>
            <consortium name="Ensembl"/>
        </authorList>
    </citation>
    <scope>IDENTIFICATION</scope>
</reference>
<dbReference type="GO" id="GO:0005576">
    <property type="term" value="C:extracellular region"/>
    <property type="evidence" value="ECO:0007669"/>
    <property type="project" value="UniProtKB-SubCell"/>
</dbReference>
<comment type="catalytic activity">
    <reaction evidence="29">
        <text>a ganglioside GM1 (d18:1(4E)) + CMP-N-acetyl-beta-neuraminate = a ganglioside GD1a (d18:1(4E)) + CMP + H(+)</text>
        <dbReference type="Rhea" id="RHEA:18021"/>
        <dbReference type="ChEBI" id="CHEBI:15378"/>
        <dbReference type="ChEBI" id="CHEBI:57812"/>
        <dbReference type="ChEBI" id="CHEBI:60377"/>
        <dbReference type="ChEBI" id="CHEBI:77709"/>
        <dbReference type="ChEBI" id="CHEBI:78445"/>
        <dbReference type="EC" id="2.4.3.2"/>
    </reaction>
    <physiologicalReaction direction="left-to-right" evidence="29">
        <dbReference type="Rhea" id="RHEA:18022"/>
    </physiologicalReaction>
</comment>
<feature type="disulfide bond" evidence="38">
    <location>
        <begin position="117"/>
        <end position="256"/>
    </location>
</feature>
<dbReference type="InterPro" id="IPR012163">
    <property type="entry name" value="Sialyl_trans"/>
</dbReference>
<dbReference type="EC" id="2.4.3.4" evidence="19"/>
<evidence type="ECO:0000256" key="21">
    <source>
        <dbReference type="ARBA" id="ARBA00041507"/>
    </source>
</evidence>
<dbReference type="FunFam" id="3.90.1480.20:FF:000002">
    <property type="entry name" value="CMP-N-acetylneuraminate-beta-galactosamide- alpha-2,3-sialyltransferase 2"/>
    <property type="match status" value="1"/>
</dbReference>
<dbReference type="PIRSF" id="PIRSF005557">
    <property type="entry name" value="Sialyl_trans"/>
    <property type="match status" value="1"/>
</dbReference>
<evidence type="ECO:0000256" key="9">
    <source>
        <dbReference type="ARBA" id="ARBA00022692"/>
    </source>
</evidence>
<comment type="similarity">
    <text evidence="5">Belongs to the glycosyltransferase 29 family.</text>
</comment>
<evidence type="ECO:0000256" key="35">
    <source>
        <dbReference type="ARBA" id="ARBA00081228"/>
    </source>
</evidence>
<comment type="catalytic activity">
    <reaction evidence="30">
        <text>a ganglioside GA1 + CMP-N-acetyl-beta-neuraminate = a ganglioside GM1b + CMP + H(+)</text>
        <dbReference type="Rhea" id="RHEA:48244"/>
        <dbReference type="ChEBI" id="CHEBI:15378"/>
        <dbReference type="ChEBI" id="CHEBI:57812"/>
        <dbReference type="ChEBI" id="CHEBI:60377"/>
        <dbReference type="ChEBI" id="CHEBI:88069"/>
        <dbReference type="ChEBI" id="CHEBI:90151"/>
    </reaction>
    <physiologicalReaction direction="left-to-right" evidence="30">
        <dbReference type="Rhea" id="RHEA:48245"/>
    </physiologicalReaction>
</comment>
<evidence type="ECO:0000256" key="11">
    <source>
        <dbReference type="ARBA" id="ARBA00022989"/>
    </source>
</evidence>
<evidence type="ECO:0000256" key="31">
    <source>
        <dbReference type="ARBA" id="ARBA00047509"/>
    </source>
</evidence>
<comment type="catalytic activity">
    <reaction evidence="17">
        <text>a beta-D-galactosyl-(1-&gt;3)-N-acetyl-alpha-D-galactosaminyl derivative + CMP-N-acetyl-beta-neuraminate = an N-acetyl-alpha-neuraminyl-(2-&gt;3)-beta-D-galactosyl-(1-&gt;3)-N-acetyl-alpha-D-galactosaminyl derivative + CMP + H(+)</text>
        <dbReference type="Rhea" id="RHEA:21616"/>
        <dbReference type="ChEBI" id="CHEBI:15378"/>
        <dbReference type="ChEBI" id="CHEBI:57812"/>
        <dbReference type="ChEBI" id="CHEBI:60377"/>
        <dbReference type="ChEBI" id="CHEBI:133470"/>
        <dbReference type="ChEBI" id="CHEBI:139596"/>
        <dbReference type="EC" id="2.4.3.4"/>
    </reaction>
    <physiologicalReaction direction="left-to-right" evidence="17">
        <dbReference type="Rhea" id="RHEA:21617"/>
    </physiologicalReaction>
</comment>
<keyword evidence="10" id="KW-0735">Signal-anchor</keyword>
<evidence type="ECO:0000256" key="33">
    <source>
        <dbReference type="ARBA" id="ARBA00062545"/>
    </source>
</evidence>
<evidence type="ECO:0000256" key="8">
    <source>
        <dbReference type="ARBA" id="ARBA00022679"/>
    </source>
</evidence>
<evidence type="ECO:0000256" key="16">
    <source>
        <dbReference type="ARBA" id="ARBA00023180"/>
    </source>
</evidence>
<evidence type="ECO:0000256" key="14">
    <source>
        <dbReference type="ARBA" id="ARBA00023136"/>
    </source>
</evidence>
<evidence type="ECO:0000256" key="4">
    <source>
        <dbReference type="ARBA" id="ARBA00004934"/>
    </source>
</evidence>
<comment type="subunit">
    <text evidence="33">Homodimer; disulfide-linked. Homodimer formation occurs in the endoplasmic reticulum.</text>
</comment>
<evidence type="ECO:0000256" key="34">
    <source>
        <dbReference type="ARBA" id="ARBA00072809"/>
    </source>
</evidence>
<evidence type="ECO:0000256" key="38">
    <source>
        <dbReference type="PIRSR" id="PIRSR005557-2"/>
    </source>
</evidence>
<evidence type="ECO:0000256" key="10">
    <source>
        <dbReference type="ARBA" id="ARBA00022968"/>
    </source>
</evidence>
<feature type="signal peptide" evidence="39">
    <location>
        <begin position="1"/>
        <end position="23"/>
    </location>
</feature>
<keyword evidence="15" id="KW-1015">Disulfide bond</keyword>
<reference evidence="40" key="2">
    <citation type="submission" date="2025-08" db="UniProtKB">
        <authorList>
            <consortium name="Ensembl"/>
        </authorList>
    </citation>
    <scope>IDENTIFICATION</scope>
</reference>
<evidence type="ECO:0000256" key="26">
    <source>
        <dbReference type="ARBA" id="ARBA00042990"/>
    </source>
</evidence>
<evidence type="ECO:0000256" key="2">
    <source>
        <dbReference type="ARBA" id="ARBA00004613"/>
    </source>
</evidence>
<dbReference type="Proteomes" id="UP000472271">
    <property type="component" value="Chromosome 11"/>
</dbReference>
<comment type="catalytic activity">
    <reaction evidence="31">
        <text>ganglioside GM1 (d18:1(4E)/18:0) + CMP-N-acetyl-beta-neuraminate = ganglioside GD1a (18:1(4E)/18:0) + CMP + H(+)</text>
        <dbReference type="Rhea" id="RHEA:48248"/>
        <dbReference type="ChEBI" id="CHEBI:15378"/>
        <dbReference type="ChEBI" id="CHEBI:57812"/>
        <dbReference type="ChEBI" id="CHEBI:60377"/>
        <dbReference type="ChEBI" id="CHEBI:73110"/>
        <dbReference type="ChEBI" id="CHEBI:90153"/>
    </reaction>
    <physiologicalReaction direction="left-to-right" evidence="31">
        <dbReference type="Rhea" id="RHEA:48249"/>
    </physiologicalReaction>
</comment>
<evidence type="ECO:0000256" key="27">
    <source>
        <dbReference type="ARBA" id="ARBA00042991"/>
    </source>
</evidence>
<dbReference type="InParanoid" id="A0A673AL78"/>
<evidence type="ECO:0000256" key="25">
    <source>
        <dbReference type="ARBA" id="ARBA00042682"/>
    </source>
</evidence>
<comment type="catalytic activity">
    <reaction evidence="28">
        <text>a ganglioside GA1 (d18:1(4E)) + CMP-N-acetyl-beta-neuraminate = a ganglioside GM1b (d18:1(4E)) + CMP + H(+)</text>
        <dbReference type="Rhea" id="RHEA:47560"/>
        <dbReference type="ChEBI" id="CHEBI:15378"/>
        <dbReference type="ChEBI" id="CHEBI:27938"/>
        <dbReference type="ChEBI" id="CHEBI:57812"/>
        <dbReference type="ChEBI" id="CHEBI:60377"/>
        <dbReference type="ChEBI" id="CHEBI:78568"/>
    </reaction>
    <physiologicalReaction direction="left-to-right" evidence="28">
        <dbReference type="Rhea" id="RHEA:47561"/>
    </physiologicalReaction>
</comment>
<keyword evidence="12" id="KW-0333">Golgi apparatus</keyword>
<evidence type="ECO:0000256" key="39">
    <source>
        <dbReference type="SAM" id="SignalP"/>
    </source>
</evidence>
<evidence type="ECO:0000256" key="30">
    <source>
        <dbReference type="ARBA" id="ARBA00043816"/>
    </source>
</evidence>
<evidence type="ECO:0000256" key="20">
    <source>
        <dbReference type="ARBA" id="ARBA00040101"/>
    </source>
</evidence>
<keyword evidence="7" id="KW-0328">Glycosyltransferase</keyword>
<keyword evidence="39" id="KW-0732">Signal</keyword>
<keyword evidence="14" id="KW-0472">Membrane</keyword>
<dbReference type="InterPro" id="IPR051757">
    <property type="entry name" value="Beta-gal_alpha2-3_sialyltrans"/>
</dbReference>
<comment type="pathway">
    <text evidence="3">Protein modification; protein glycosylation.</text>
</comment>
<evidence type="ECO:0000256" key="6">
    <source>
        <dbReference type="ARBA" id="ARBA00022525"/>
    </source>
</evidence>
<evidence type="ECO:0000256" key="22">
    <source>
        <dbReference type="ARBA" id="ARBA00041997"/>
    </source>
</evidence>
<dbReference type="Ensembl" id="ENSSORT00005030251.1">
    <property type="protein sequence ID" value="ENSSORP00005029418.1"/>
    <property type="gene ID" value="ENSSORG00005014040.1"/>
</dbReference>
<comment type="catalytic activity">
    <reaction evidence="32">
        <text>a globoside GalGb4Cer + CMP-N-acetyl-beta-neuraminate = a globoside MSGG + CMP + H(+)</text>
        <dbReference type="Rhea" id="RHEA:65372"/>
        <dbReference type="ChEBI" id="CHEBI:15378"/>
        <dbReference type="ChEBI" id="CHEBI:57812"/>
        <dbReference type="ChEBI" id="CHEBI:60377"/>
        <dbReference type="ChEBI" id="CHEBI:140623"/>
        <dbReference type="ChEBI" id="CHEBI:140691"/>
    </reaction>
    <physiologicalReaction direction="left-to-right" evidence="32">
        <dbReference type="Rhea" id="RHEA:65373"/>
    </physiologicalReaction>
</comment>
<dbReference type="GO" id="GO:0006629">
    <property type="term" value="P:lipid metabolic process"/>
    <property type="evidence" value="ECO:0007669"/>
    <property type="project" value="UniProtKB-KW"/>
</dbReference>
<dbReference type="InterPro" id="IPR038578">
    <property type="entry name" value="GT29-like_sf"/>
</dbReference>
<sequence>MSTKYRIFIFLLLLLTSICMVWVERRPQVSFSLPKFQNRHCNACLPNDDPWFVTHFNRSVKPFLSRKNSLSVDNFNWWKKLQWDPHDYTYYKATIDRLFQLFPSPPDEPSSGRYRTCSVVGNSGNLKGTHYGPLIDSQDLVIRINRGQTRGFEEDVGTRTTHRIMYPESATDLDSTTHLVLFPFKINDIQWIIKATTTGYFGRSYAPVKRNIQVNKDLVLVVNPAFMRYTHERGLEKKGRYPSTGFMTVVLAIHICEEVHVFGFGADSDGNWSHYWEELRNKNLRTGPHPGSHEYNVILQLAQKQKLKFYKGH</sequence>
<dbReference type="GO" id="GO:0032580">
    <property type="term" value="C:Golgi cisterna membrane"/>
    <property type="evidence" value="ECO:0007669"/>
    <property type="project" value="UniProtKB-SubCell"/>
</dbReference>
<protein>
    <recommendedName>
        <fullName evidence="20">CMP-N-acetylneuraminate-beta-galactosamide-alpha-2,3-sialyltransferase 1</fullName>
        <ecNumber evidence="18">2.4.3.2</ecNumber>
        <ecNumber evidence="19">2.4.3.4</ecNumber>
    </recommendedName>
    <alternativeName>
        <fullName evidence="34">CMP-N-acetylneuraminate-beta-galactosamide-alpha-2,3-sialyltransferase 2</fullName>
    </alternativeName>
    <alternativeName>
        <fullName evidence="27">Gal-NAc6S</fullName>
    </alternativeName>
    <alternativeName>
        <fullName evidence="24">Gal-beta-1,3-GalNAc-alpha-2,3-sialyltransferase</fullName>
    </alternativeName>
    <alternativeName>
        <fullName evidence="26">Monosialoganglioside sialyltransferase</fullName>
    </alternativeName>
    <alternativeName>
        <fullName evidence="22">ST3Gal I</fullName>
    </alternativeName>
    <alternativeName>
        <fullName evidence="35">ST3Gal II</fullName>
    </alternativeName>
    <alternativeName>
        <fullName evidence="23">ST3GalA.1</fullName>
    </alternativeName>
    <alternativeName>
        <fullName evidence="36">ST3GalA.2</fullName>
    </alternativeName>
    <alternativeName>
        <fullName evidence="21">ST3O</fullName>
    </alternativeName>
    <alternativeName>
        <fullName evidence="25">Sialyltransferase 4A</fullName>
    </alternativeName>
    <alternativeName>
        <fullName evidence="37">Sialyltransferase 4B</fullName>
    </alternativeName>
</protein>
<evidence type="ECO:0000256" key="17">
    <source>
        <dbReference type="ARBA" id="ARBA00036292"/>
    </source>
</evidence>
<keyword evidence="6" id="KW-0964">Secreted</keyword>
<keyword evidence="13" id="KW-0443">Lipid metabolism</keyword>
<evidence type="ECO:0000256" key="36">
    <source>
        <dbReference type="ARBA" id="ARBA00081332"/>
    </source>
</evidence>
<comment type="subcellular location">
    <subcellularLocation>
        <location evidence="1">Golgi apparatus</location>
        <location evidence="1">Golgi stack membrane</location>
        <topology evidence="1">Single-pass type II membrane protein</topology>
    </subcellularLocation>
    <subcellularLocation>
        <location evidence="2">Secreted</location>
    </subcellularLocation>
</comment>
<evidence type="ECO:0000256" key="24">
    <source>
        <dbReference type="ARBA" id="ARBA00042448"/>
    </source>
</evidence>
<evidence type="ECO:0000256" key="7">
    <source>
        <dbReference type="ARBA" id="ARBA00022676"/>
    </source>
</evidence>
<evidence type="ECO:0000256" key="1">
    <source>
        <dbReference type="ARBA" id="ARBA00004447"/>
    </source>
</evidence>
<dbReference type="PANTHER" id="PTHR46032:SF6">
    <property type="entry name" value="CMP-N-ACETYLNEURAMINATE-BETA-GALACTOSAMIDE-ALPHA-2,3-SIALYLTRANSFERASE 1"/>
    <property type="match status" value="1"/>
</dbReference>
<dbReference type="AlphaFoldDB" id="A0A673AL78"/>
<dbReference type="EC" id="2.4.3.2" evidence="18"/>
<dbReference type="Pfam" id="PF00777">
    <property type="entry name" value="Glyco_transf_29"/>
    <property type="match status" value="1"/>
</dbReference>
<dbReference type="GO" id="GO:0047288">
    <property type="term" value="F:beta-D-galactosyl-(1-&gt;3)-N-acetyl-beta-D-galactosaminide alpha-2,3- sialyltransferase"/>
    <property type="evidence" value="ECO:0007669"/>
    <property type="project" value="UniProtKB-EC"/>
</dbReference>
<evidence type="ECO:0000313" key="40">
    <source>
        <dbReference type="Ensembl" id="ENSSORP00005029418.1"/>
    </source>
</evidence>
<evidence type="ECO:0000256" key="18">
    <source>
        <dbReference type="ARBA" id="ARBA00039106"/>
    </source>
</evidence>
<organism evidence="40 41">
    <name type="scientific">Sphaeramia orbicularis</name>
    <name type="common">orbiculate cardinalfish</name>
    <dbReference type="NCBI Taxonomy" id="375764"/>
    <lineage>
        <taxon>Eukaryota</taxon>
        <taxon>Metazoa</taxon>
        <taxon>Chordata</taxon>
        <taxon>Craniata</taxon>
        <taxon>Vertebrata</taxon>
        <taxon>Euteleostomi</taxon>
        <taxon>Actinopterygii</taxon>
        <taxon>Neopterygii</taxon>
        <taxon>Teleostei</taxon>
        <taxon>Neoteleostei</taxon>
        <taxon>Acanthomorphata</taxon>
        <taxon>Gobiaria</taxon>
        <taxon>Kurtiformes</taxon>
        <taxon>Apogonoidei</taxon>
        <taxon>Apogonidae</taxon>
        <taxon>Apogoninae</taxon>
        <taxon>Sphaeramia</taxon>
    </lineage>
</organism>
<evidence type="ECO:0000256" key="29">
    <source>
        <dbReference type="ARBA" id="ARBA00043773"/>
    </source>
</evidence>
<dbReference type="InterPro" id="IPR001675">
    <property type="entry name" value="Glyco_trans_29"/>
</dbReference>
<dbReference type="Gene3D" id="3.90.1480.20">
    <property type="entry name" value="Glycosyl transferase family 29"/>
    <property type="match status" value="1"/>
</dbReference>
<comment type="pathway">
    <text evidence="4">Glycolipid biosynthesis.</text>
</comment>
<dbReference type="PANTHER" id="PTHR46032">
    <property type="entry name" value="ALPHA-2,3-SIALYLTRANSFERASE ST3GAL I ISOFORM X1"/>
    <property type="match status" value="1"/>
</dbReference>
<keyword evidence="11" id="KW-1133">Transmembrane helix</keyword>
<accession>A0A673AL78</accession>
<gene>
    <name evidence="40" type="primary">LOC115428029</name>
</gene>
<evidence type="ECO:0000256" key="37">
    <source>
        <dbReference type="ARBA" id="ARBA00082805"/>
    </source>
</evidence>
<keyword evidence="41" id="KW-1185">Reference proteome</keyword>
<evidence type="ECO:0000256" key="28">
    <source>
        <dbReference type="ARBA" id="ARBA00043673"/>
    </source>
</evidence>
<evidence type="ECO:0000256" key="3">
    <source>
        <dbReference type="ARBA" id="ARBA00004922"/>
    </source>
</evidence>
<proteinExistence type="inferred from homology"/>
<evidence type="ECO:0000256" key="15">
    <source>
        <dbReference type="ARBA" id="ARBA00023157"/>
    </source>
</evidence>
<evidence type="ECO:0000256" key="5">
    <source>
        <dbReference type="ARBA" id="ARBA00006003"/>
    </source>
</evidence>
<dbReference type="GO" id="GO:0003836">
    <property type="term" value="F:beta-galactoside (CMP) alpha-2,3-sialyltransferase activity"/>
    <property type="evidence" value="ECO:0007669"/>
    <property type="project" value="UniProtKB-EC"/>
</dbReference>
<dbReference type="GO" id="GO:0097503">
    <property type="term" value="P:sialylation"/>
    <property type="evidence" value="ECO:0007669"/>
    <property type="project" value="TreeGrafter"/>
</dbReference>
<evidence type="ECO:0000256" key="23">
    <source>
        <dbReference type="ARBA" id="ARBA00042022"/>
    </source>
</evidence>
<evidence type="ECO:0000256" key="32">
    <source>
        <dbReference type="ARBA" id="ARBA00052027"/>
    </source>
</evidence>
<evidence type="ECO:0000256" key="13">
    <source>
        <dbReference type="ARBA" id="ARBA00023098"/>
    </source>
</evidence>
<keyword evidence="9" id="KW-0812">Transmembrane</keyword>
<feature type="chain" id="PRO_5025443243" description="CMP-N-acetylneuraminate-beta-galactosamide-alpha-2,3-sialyltransferase 1" evidence="39">
    <location>
        <begin position="24"/>
        <end position="313"/>
    </location>
</feature>